<reference evidence="2" key="1">
    <citation type="submission" date="2014-09" db="EMBL/GenBank/DDBJ databases">
        <authorList>
            <person name="Magalhaes I.L.F."/>
            <person name="Oliveira U."/>
            <person name="Santos F.R."/>
            <person name="Vidigal T.H.D.A."/>
            <person name="Brescovit A.D."/>
            <person name="Santos A.J."/>
        </authorList>
    </citation>
    <scope>NUCLEOTIDE SEQUENCE</scope>
    <source>
        <tissue evidence="2">Shoot tissue taken approximately 20 cm above the soil surface</tissue>
    </source>
</reference>
<evidence type="ECO:0000313" key="2">
    <source>
        <dbReference type="EMBL" id="JAD98102.1"/>
    </source>
</evidence>
<feature type="compositionally biased region" description="Basic and acidic residues" evidence="1">
    <location>
        <begin position="13"/>
        <end position="22"/>
    </location>
</feature>
<proteinExistence type="predicted"/>
<reference evidence="2" key="2">
    <citation type="journal article" date="2015" name="Data Brief">
        <title>Shoot transcriptome of the giant reed, Arundo donax.</title>
        <authorList>
            <person name="Barrero R.A."/>
            <person name="Guerrero F.D."/>
            <person name="Moolhuijzen P."/>
            <person name="Goolsby J.A."/>
            <person name="Tidwell J."/>
            <person name="Bellgard S.E."/>
            <person name="Bellgard M.I."/>
        </authorList>
    </citation>
    <scope>NUCLEOTIDE SEQUENCE</scope>
    <source>
        <tissue evidence="2">Shoot tissue taken approximately 20 cm above the soil surface</tissue>
    </source>
</reference>
<feature type="compositionally biased region" description="Polar residues" evidence="1">
    <location>
        <begin position="1"/>
        <end position="12"/>
    </location>
</feature>
<dbReference type="EMBL" id="GBRH01199793">
    <property type="protein sequence ID" value="JAD98102.1"/>
    <property type="molecule type" value="Transcribed_RNA"/>
</dbReference>
<organism evidence="2">
    <name type="scientific">Arundo donax</name>
    <name type="common">Giant reed</name>
    <name type="synonym">Donax arundinaceus</name>
    <dbReference type="NCBI Taxonomy" id="35708"/>
    <lineage>
        <taxon>Eukaryota</taxon>
        <taxon>Viridiplantae</taxon>
        <taxon>Streptophyta</taxon>
        <taxon>Embryophyta</taxon>
        <taxon>Tracheophyta</taxon>
        <taxon>Spermatophyta</taxon>
        <taxon>Magnoliopsida</taxon>
        <taxon>Liliopsida</taxon>
        <taxon>Poales</taxon>
        <taxon>Poaceae</taxon>
        <taxon>PACMAD clade</taxon>
        <taxon>Arundinoideae</taxon>
        <taxon>Arundineae</taxon>
        <taxon>Arundo</taxon>
    </lineage>
</organism>
<sequence>MLPNQTAQNSQIRSDERKVISS</sequence>
<dbReference type="AlphaFoldDB" id="A0A0A9EQ34"/>
<name>A0A0A9EQ34_ARUDO</name>
<evidence type="ECO:0000256" key="1">
    <source>
        <dbReference type="SAM" id="MobiDB-lite"/>
    </source>
</evidence>
<protein>
    <submittedName>
        <fullName evidence="2">Uncharacterized protein</fullName>
    </submittedName>
</protein>
<accession>A0A0A9EQ34</accession>
<feature type="region of interest" description="Disordered" evidence="1">
    <location>
        <begin position="1"/>
        <end position="22"/>
    </location>
</feature>